<organism evidence="1 2">
    <name type="scientific">Streptomyces ureilyticus</name>
    <dbReference type="NCBI Taxonomy" id="1775131"/>
    <lineage>
        <taxon>Bacteria</taxon>
        <taxon>Bacillati</taxon>
        <taxon>Actinomycetota</taxon>
        <taxon>Actinomycetes</taxon>
        <taxon>Kitasatosporales</taxon>
        <taxon>Streptomycetaceae</taxon>
        <taxon>Streptomyces</taxon>
    </lineage>
</organism>
<evidence type="ECO:0000313" key="1">
    <source>
        <dbReference type="EMBL" id="NGO45141.1"/>
    </source>
</evidence>
<name>A0ABX0DTC4_9ACTN</name>
<dbReference type="RefSeq" id="WP_165341696.1">
    <property type="nucleotide sequence ID" value="NZ_JAAKZX010000082.1"/>
</dbReference>
<keyword evidence="2" id="KW-1185">Reference proteome</keyword>
<gene>
    <name evidence="1" type="ORF">G6048_24315</name>
</gene>
<reference evidence="1 2" key="1">
    <citation type="submission" date="2020-02" db="EMBL/GenBank/DDBJ databases">
        <title>Whole-genome analyses of novel actinobacteria.</title>
        <authorList>
            <person name="Sahin N."/>
            <person name="Tokatli A."/>
        </authorList>
    </citation>
    <scope>NUCLEOTIDE SEQUENCE [LARGE SCALE GENOMIC DNA]</scope>
    <source>
        <strain evidence="1 2">YC419</strain>
    </source>
</reference>
<sequence length="105" mass="10904">MAIATPAANAAGTTLVLDAQENYYLPTEDAGPNLDLGITASGGDAYPDVTVSRHPALRDRGVNDPADCASWMRSWQASQAVTVMPHQSSMTRAQSDGGCLALKAA</sequence>
<protein>
    <submittedName>
        <fullName evidence="1">Uncharacterized protein</fullName>
    </submittedName>
</protein>
<comment type="caution">
    <text evidence="1">The sequence shown here is derived from an EMBL/GenBank/DDBJ whole genome shotgun (WGS) entry which is preliminary data.</text>
</comment>
<dbReference type="Proteomes" id="UP001518140">
    <property type="component" value="Unassembled WGS sequence"/>
</dbReference>
<evidence type="ECO:0000313" key="2">
    <source>
        <dbReference type="Proteomes" id="UP001518140"/>
    </source>
</evidence>
<dbReference type="EMBL" id="JAAKZX010000082">
    <property type="protein sequence ID" value="NGO45141.1"/>
    <property type="molecule type" value="Genomic_DNA"/>
</dbReference>
<proteinExistence type="predicted"/>
<accession>A0ABX0DTC4</accession>